<dbReference type="STRING" id="1191523.MROS_0729"/>
<keyword evidence="5 7" id="KW-0472">Membrane</keyword>
<feature type="domain" description="Phage shock protein PspC N-terminal" evidence="8">
    <location>
        <begin position="158"/>
        <end position="215"/>
    </location>
</feature>
<dbReference type="HOGENOM" id="CLU_1207987_0_0_10"/>
<evidence type="ECO:0000256" key="7">
    <source>
        <dbReference type="SAM" id="Phobius"/>
    </source>
</evidence>
<protein>
    <recommendedName>
        <fullName evidence="8">Phage shock protein PspC N-terminal domain-containing protein</fullName>
    </recommendedName>
</protein>
<evidence type="ECO:0000259" key="8">
    <source>
        <dbReference type="Pfam" id="PF04024"/>
    </source>
</evidence>
<reference evidence="9 10" key="1">
    <citation type="journal article" date="2013" name="PLoS ONE">
        <title>Genomic analysis of Melioribacter roseus, facultatively anaerobic organotrophic bacterium representing a novel deep lineage within Bacteriodetes/Chlorobi group.</title>
        <authorList>
            <person name="Kadnikov V.V."/>
            <person name="Mardanov A.V."/>
            <person name="Podosokorskaya O.A."/>
            <person name="Gavrilov S.N."/>
            <person name="Kublanov I.V."/>
            <person name="Beletsky A.V."/>
            <person name="Bonch-Osmolovskaya E.A."/>
            <person name="Ravin N.V."/>
        </authorList>
    </citation>
    <scope>NUCLEOTIDE SEQUENCE [LARGE SCALE GENOMIC DNA]</scope>
    <source>
        <strain evidence="10">JCM 17771 / P3M-2</strain>
    </source>
</reference>
<evidence type="ECO:0000256" key="3">
    <source>
        <dbReference type="ARBA" id="ARBA00022692"/>
    </source>
</evidence>
<proteinExistence type="predicted"/>
<dbReference type="RefSeq" id="WP_014855407.1">
    <property type="nucleotide sequence ID" value="NC_018178.1"/>
</dbReference>
<evidence type="ECO:0000256" key="4">
    <source>
        <dbReference type="ARBA" id="ARBA00022989"/>
    </source>
</evidence>
<accession>I7A231</accession>
<keyword evidence="2" id="KW-1003">Cell membrane</keyword>
<feature type="domain" description="Phage shock protein PspC N-terminal" evidence="8">
    <location>
        <begin position="23"/>
        <end position="79"/>
    </location>
</feature>
<feature type="transmembrane region" description="Helical" evidence="7">
    <location>
        <begin position="54"/>
        <end position="73"/>
    </location>
</feature>
<dbReference type="PANTHER" id="PTHR33885:SF3">
    <property type="entry name" value="PHAGE SHOCK PROTEIN C"/>
    <property type="match status" value="1"/>
</dbReference>
<dbReference type="Pfam" id="PF04024">
    <property type="entry name" value="PspC"/>
    <property type="match status" value="2"/>
</dbReference>
<evidence type="ECO:0000256" key="1">
    <source>
        <dbReference type="ARBA" id="ARBA00004162"/>
    </source>
</evidence>
<dbReference type="eggNOG" id="COG1983">
    <property type="taxonomic scope" value="Bacteria"/>
</dbReference>
<dbReference type="EMBL" id="CP003557">
    <property type="protein sequence ID" value="AFN73971.1"/>
    <property type="molecule type" value="Genomic_DNA"/>
</dbReference>
<dbReference type="PANTHER" id="PTHR33885">
    <property type="entry name" value="PHAGE SHOCK PROTEIN C"/>
    <property type="match status" value="1"/>
</dbReference>
<feature type="transmembrane region" description="Helical" evidence="7">
    <location>
        <begin position="127"/>
        <end position="143"/>
    </location>
</feature>
<gene>
    <name evidence="9" type="ordered locus">MROS_0729</name>
</gene>
<keyword evidence="4 7" id="KW-1133">Transmembrane helix</keyword>
<dbReference type="KEGG" id="mro:MROS_0729"/>
<evidence type="ECO:0000313" key="10">
    <source>
        <dbReference type="Proteomes" id="UP000009011"/>
    </source>
</evidence>
<evidence type="ECO:0000256" key="5">
    <source>
        <dbReference type="ARBA" id="ARBA00023136"/>
    </source>
</evidence>
<dbReference type="InterPro" id="IPR007168">
    <property type="entry name" value="Phageshock_PspC_N"/>
</dbReference>
<feature type="transmembrane region" description="Helical" evidence="7">
    <location>
        <begin position="189"/>
        <end position="212"/>
    </location>
</feature>
<dbReference type="PATRIC" id="fig|1191523.3.peg.762"/>
<comment type="subcellular location">
    <subcellularLocation>
        <location evidence="1">Cell membrane</location>
        <topology evidence="1">Single-pass membrane protein</topology>
    </subcellularLocation>
</comment>
<evidence type="ECO:0000313" key="9">
    <source>
        <dbReference type="EMBL" id="AFN73971.1"/>
    </source>
</evidence>
<organism evidence="9 10">
    <name type="scientific">Melioribacter roseus (strain DSM 23840 / JCM 17771 / VKM B-2668 / P3M-2)</name>
    <dbReference type="NCBI Taxonomy" id="1191523"/>
    <lineage>
        <taxon>Bacteria</taxon>
        <taxon>Pseudomonadati</taxon>
        <taxon>Ignavibacteriota</taxon>
        <taxon>Ignavibacteria</taxon>
        <taxon>Ignavibacteriales</taxon>
        <taxon>Melioribacteraceae</taxon>
        <taxon>Melioribacter</taxon>
    </lineage>
</organism>
<name>I7A231_MELRP</name>
<dbReference type="Proteomes" id="UP000009011">
    <property type="component" value="Chromosome"/>
</dbReference>
<evidence type="ECO:0000256" key="2">
    <source>
        <dbReference type="ARBA" id="ARBA00022475"/>
    </source>
</evidence>
<dbReference type="InterPro" id="IPR052027">
    <property type="entry name" value="PspC"/>
</dbReference>
<sequence length="223" mass="25144">MEERDFPNLFEDDISPERPTPTKRLERSSSDYLITGLCGGLGKYFNIDPSKIRIAFMFSVLLGGWVILLYFIASVMLPLERRTSSIISGKKNNLVFLSGILMTSGLYLFLSDFNLTHKTYFLLDNRSTLMGGVLMITGIYVVLKNRRIQPAVEDNPVKLYRSQKNKIITGLCGGLSEYISLEVAVIRTVFLIGVLLTAGLSLILYLLLSFFVEKEKEANDYES</sequence>
<feature type="region of interest" description="Disordered" evidence="6">
    <location>
        <begin position="1"/>
        <end position="25"/>
    </location>
</feature>
<keyword evidence="3 7" id="KW-0812">Transmembrane</keyword>
<dbReference type="AlphaFoldDB" id="I7A231"/>
<dbReference type="GO" id="GO:0005886">
    <property type="term" value="C:plasma membrane"/>
    <property type="evidence" value="ECO:0007669"/>
    <property type="project" value="UniProtKB-SubCell"/>
</dbReference>
<feature type="transmembrane region" description="Helical" evidence="7">
    <location>
        <begin position="94"/>
        <end position="115"/>
    </location>
</feature>
<keyword evidence="10" id="KW-1185">Reference proteome</keyword>
<evidence type="ECO:0000256" key="6">
    <source>
        <dbReference type="SAM" id="MobiDB-lite"/>
    </source>
</evidence>